<evidence type="ECO:0008006" key="6">
    <source>
        <dbReference type="Google" id="ProtNLM"/>
    </source>
</evidence>
<dbReference type="STRING" id="1732.SAMN02910417_02217"/>
<dbReference type="InterPro" id="IPR013196">
    <property type="entry name" value="HTH_11"/>
</dbReference>
<evidence type="ECO:0000313" key="5">
    <source>
        <dbReference type="Proteomes" id="UP000199228"/>
    </source>
</evidence>
<name>A0A1G6CA90_EUBOX</name>
<dbReference type="InterPro" id="IPR004173">
    <property type="entry name" value="3H_domain"/>
</dbReference>
<evidence type="ECO:0000259" key="2">
    <source>
        <dbReference type="Pfam" id="PF02829"/>
    </source>
</evidence>
<sequence length="186" mass="20986">MTTEERRCGIMNLLLSSDRPLSGDFIARKMNVSRQVIVQDIALLRANGSQILSTTRGYLIQKSSHISRVFKVIHTDEQVADELSCIISLGGRVKDVFVNHKIYGVIRGELNLRSQLDVDNYLMEMSKGKSSLLKNVTSGYHYHTVEADSEELLDLIQAELKKKGYLAKLQTYEPVDFTSPGEIPHF</sequence>
<dbReference type="Pfam" id="PF08279">
    <property type="entry name" value="HTH_11"/>
    <property type="match status" value="1"/>
</dbReference>
<protein>
    <recommendedName>
        <fullName evidence="6">Transcription repressor NadR</fullName>
    </recommendedName>
</protein>
<dbReference type="InterPro" id="IPR036390">
    <property type="entry name" value="WH_DNA-bd_sf"/>
</dbReference>
<feature type="domain" description="3H" evidence="2">
    <location>
        <begin position="71"/>
        <end position="166"/>
    </location>
</feature>
<feature type="binding site" evidence="1">
    <location>
        <position position="143"/>
    </location>
    <ligand>
        <name>Ni(2+)</name>
        <dbReference type="ChEBI" id="CHEBI:49786"/>
    </ligand>
</feature>
<organism evidence="4 5">
    <name type="scientific">Eubacterium oxidoreducens</name>
    <dbReference type="NCBI Taxonomy" id="1732"/>
    <lineage>
        <taxon>Bacteria</taxon>
        <taxon>Bacillati</taxon>
        <taxon>Bacillota</taxon>
        <taxon>Clostridia</taxon>
        <taxon>Eubacteriales</taxon>
        <taxon>Eubacteriaceae</taxon>
        <taxon>Eubacterium</taxon>
    </lineage>
</organism>
<feature type="binding site" evidence="1">
    <location>
        <position position="74"/>
    </location>
    <ligand>
        <name>Ni(2+)</name>
        <dbReference type="ChEBI" id="CHEBI:49786"/>
    </ligand>
</feature>
<dbReference type="Pfam" id="PF02829">
    <property type="entry name" value="3H"/>
    <property type="match status" value="1"/>
</dbReference>
<proteinExistence type="predicted"/>
<dbReference type="Gene3D" id="1.10.10.10">
    <property type="entry name" value="Winged helix-like DNA-binding domain superfamily/Winged helix DNA-binding domain"/>
    <property type="match status" value="1"/>
</dbReference>
<keyword evidence="5" id="KW-1185">Reference proteome</keyword>
<dbReference type="PIRSF" id="PIRSF037847">
    <property type="entry name" value="NiaR"/>
    <property type="match status" value="1"/>
</dbReference>
<dbReference type="InterPro" id="IPR035922">
    <property type="entry name" value="3H_dom_sf"/>
</dbReference>
<gene>
    <name evidence="4" type="ORF">SAMN02910417_02217</name>
</gene>
<dbReference type="Gene3D" id="3.30.1340.20">
    <property type="entry name" value="3H domain"/>
    <property type="match status" value="1"/>
</dbReference>
<evidence type="ECO:0000313" key="4">
    <source>
        <dbReference type="EMBL" id="SDB29766.1"/>
    </source>
</evidence>
<dbReference type="EMBL" id="FMXR01000017">
    <property type="protein sequence ID" value="SDB29766.1"/>
    <property type="molecule type" value="Genomic_DNA"/>
</dbReference>
<dbReference type="OrthoDB" id="9792661at2"/>
<accession>A0A1G6CA90</accession>
<feature type="domain" description="Helix-turn-helix type 11" evidence="3">
    <location>
        <begin position="10"/>
        <end position="58"/>
    </location>
</feature>
<feature type="binding site" evidence="1">
    <location>
        <position position="82"/>
    </location>
    <ligand>
        <name>Ni(2+)</name>
        <dbReference type="ChEBI" id="CHEBI:49786"/>
    </ligand>
</feature>
<dbReference type="Proteomes" id="UP000199228">
    <property type="component" value="Unassembled WGS sequence"/>
</dbReference>
<reference evidence="4 5" key="1">
    <citation type="submission" date="2016-10" db="EMBL/GenBank/DDBJ databases">
        <authorList>
            <person name="de Groot N.N."/>
        </authorList>
    </citation>
    <scope>NUCLEOTIDE SEQUENCE [LARGE SCALE GENOMIC DNA]</scope>
    <source>
        <strain evidence="4 5">DSM 3217</strain>
    </source>
</reference>
<dbReference type="InterPro" id="IPR026043">
    <property type="entry name" value="NadR"/>
</dbReference>
<dbReference type="InterPro" id="IPR036388">
    <property type="entry name" value="WH-like_DNA-bd_sf"/>
</dbReference>
<keyword evidence="1" id="KW-0533">Nickel</keyword>
<dbReference type="SUPFAM" id="SSF75500">
    <property type="entry name" value="Putative transcriptional regulator TM1602, C-terminal domain"/>
    <property type="match status" value="1"/>
</dbReference>
<feature type="binding site" evidence="1">
    <location>
        <position position="141"/>
    </location>
    <ligand>
        <name>Ni(2+)</name>
        <dbReference type="ChEBI" id="CHEBI:49786"/>
    </ligand>
</feature>
<evidence type="ECO:0000256" key="1">
    <source>
        <dbReference type="PIRSR" id="PIRSR037847-1"/>
    </source>
</evidence>
<dbReference type="PANTHER" id="PTHR40068">
    <property type="entry name" value="TRANSCRIPTION REPRESSOR NIAR-RELATED"/>
    <property type="match status" value="1"/>
</dbReference>
<dbReference type="RefSeq" id="WP_090174417.1">
    <property type="nucleotide sequence ID" value="NZ_FMXR01000017.1"/>
</dbReference>
<dbReference type="SUPFAM" id="SSF46785">
    <property type="entry name" value="Winged helix' DNA-binding domain"/>
    <property type="match status" value="1"/>
</dbReference>
<keyword evidence="1" id="KW-0479">Metal-binding</keyword>
<evidence type="ECO:0000259" key="3">
    <source>
        <dbReference type="Pfam" id="PF08279"/>
    </source>
</evidence>
<dbReference type="GO" id="GO:0046872">
    <property type="term" value="F:metal ion binding"/>
    <property type="evidence" value="ECO:0007669"/>
    <property type="project" value="UniProtKB-KW"/>
</dbReference>
<dbReference type="AlphaFoldDB" id="A0A1G6CA90"/>
<dbReference type="PANTHER" id="PTHR40068:SF1">
    <property type="entry name" value="TRANSCRIPTION REPRESSOR NIAR-RELATED"/>
    <property type="match status" value="1"/>
</dbReference>